<evidence type="ECO:0000313" key="2">
    <source>
        <dbReference type="EMBL" id="RKD69677.1"/>
    </source>
</evidence>
<evidence type="ECO:0000256" key="1">
    <source>
        <dbReference type="SAM" id="Phobius"/>
    </source>
</evidence>
<comment type="caution">
    <text evidence="2">The sequence shown here is derived from an EMBL/GenBank/DDBJ whole genome shotgun (WGS) entry which is preliminary data.</text>
</comment>
<dbReference type="AlphaFoldDB" id="A0A419UX17"/>
<evidence type="ECO:0000313" key="3">
    <source>
        <dbReference type="Proteomes" id="UP000285120"/>
    </source>
</evidence>
<feature type="transmembrane region" description="Helical" evidence="1">
    <location>
        <begin position="55"/>
        <end position="79"/>
    </location>
</feature>
<name>A0A419UX17_9BACL</name>
<feature type="transmembrane region" description="Helical" evidence="1">
    <location>
        <begin position="115"/>
        <end position="133"/>
    </location>
</feature>
<feature type="transmembrane region" description="Helical" evidence="1">
    <location>
        <begin position="91"/>
        <end position="109"/>
    </location>
</feature>
<reference evidence="2 3" key="1">
    <citation type="submission" date="2018-09" db="EMBL/GenBank/DDBJ databases">
        <title>Genomic Encyclopedia of Archaeal and Bacterial Type Strains, Phase II (KMG-II): from individual species to whole genera.</title>
        <authorList>
            <person name="Goeker M."/>
        </authorList>
    </citation>
    <scope>NUCLEOTIDE SEQUENCE [LARGE SCALE GENOMIC DNA]</scope>
    <source>
        <strain evidence="2 3">DSM 17008</strain>
    </source>
</reference>
<keyword evidence="1" id="KW-0472">Membrane</keyword>
<sequence>MKGRTSSYKPLRIPTFLHELFGKETTKPEAAFILLSSIIIPVLLLSYTYEEWLHLSVLKIILLVVLAVDLSGGVTANVTKSTNDYYQAAKRAGFIFIAVHIQPLILGWLLGNFLLGLGVWIGSAITALIILNLDKHIQRTAGMSAALCGITFVMLVPNALVILKGLLALYIFKLVFSFAVNHTNYRR</sequence>
<keyword evidence="1" id="KW-0812">Transmembrane</keyword>
<organism evidence="2 3">
    <name type="scientific">Sinobaca qinghaiensis</name>
    <dbReference type="NCBI Taxonomy" id="342944"/>
    <lineage>
        <taxon>Bacteria</taxon>
        <taxon>Bacillati</taxon>
        <taxon>Bacillota</taxon>
        <taxon>Bacilli</taxon>
        <taxon>Bacillales</taxon>
        <taxon>Sporolactobacillaceae</taxon>
        <taxon>Sinobaca</taxon>
    </lineage>
</organism>
<dbReference type="OrthoDB" id="1956346at2"/>
<keyword evidence="3" id="KW-1185">Reference proteome</keyword>
<gene>
    <name evidence="2" type="ORF">ATL39_3103</name>
</gene>
<protein>
    <submittedName>
        <fullName evidence="2">Uncharacterized protein</fullName>
    </submittedName>
</protein>
<feature type="transmembrane region" description="Helical" evidence="1">
    <location>
        <begin position="145"/>
        <end position="172"/>
    </location>
</feature>
<dbReference type="RefSeq" id="WP_120194236.1">
    <property type="nucleotide sequence ID" value="NZ_RAPK01000011.1"/>
</dbReference>
<dbReference type="EMBL" id="RAPK01000011">
    <property type="protein sequence ID" value="RKD69677.1"/>
    <property type="molecule type" value="Genomic_DNA"/>
</dbReference>
<accession>A0A419UX17</accession>
<dbReference type="Proteomes" id="UP000285120">
    <property type="component" value="Unassembled WGS sequence"/>
</dbReference>
<feature type="transmembrane region" description="Helical" evidence="1">
    <location>
        <begin position="30"/>
        <end position="49"/>
    </location>
</feature>
<proteinExistence type="predicted"/>
<keyword evidence="1" id="KW-1133">Transmembrane helix</keyword>